<evidence type="ECO:0000256" key="10">
    <source>
        <dbReference type="ARBA" id="ARBA00022960"/>
    </source>
</evidence>
<evidence type="ECO:0000313" key="18">
    <source>
        <dbReference type="EMBL" id="PIP55721.1"/>
    </source>
</evidence>
<feature type="active site" evidence="16">
    <location>
        <position position="294"/>
    </location>
</feature>
<evidence type="ECO:0000256" key="7">
    <source>
        <dbReference type="ARBA" id="ARBA00022630"/>
    </source>
</evidence>
<dbReference type="GO" id="GO:0005829">
    <property type="term" value="C:cytosol"/>
    <property type="evidence" value="ECO:0007669"/>
    <property type="project" value="TreeGrafter"/>
</dbReference>
<evidence type="ECO:0000256" key="14">
    <source>
        <dbReference type="ARBA" id="ARBA00023316"/>
    </source>
</evidence>
<dbReference type="Gene3D" id="3.90.78.10">
    <property type="entry name" value="UDP-N-acetylenolpyruvoylglucosamine reductase, C-terminal domain"/>
    <property type="match status" value="1"/>
</dbReference>
<dbReference type="PROSITE" id="PS51387">
    <property type="entry name" value="FAD_PCMH"/>
    <property type="match status" value="1"/>
</dbReference>
<comment type="similarity">
    <text evidence="16">Belongs to the MurB family.</text>
</comment>
<dbReference type="UniPathway" id="UPA00219"/>
<evidence type="ECO:0000256" key="4">
    <source>
        <dbReference type="ARBA" id="ARBA00004752"/>
    </source>
</evidence>
<dbReference type="GO" id="GO:0009252">
    <property type="term" value="P:peptidoglycan biosynthetic process"/>
    <property type="evidence" value="ECO:0007669"/>
    <property type="project" value="UniProtKB-UniRule"/>
</dbReference>
<dbReference type="Gene3D" id="3.30.43.10">
    <property type="entry name" value="Uridine Diphospho-n-acetylenolpyruvylglucosamine Reductase, domain 2"/>
    <property type="match status" value="1"/>
</dbReference>
<comment type="cofactor">
    <cofactor evidence="1 16">
        <name>FAD</name>
        <dbReference type="ChEBI" id="CHEBI:57692"/>
    </cofactor>
</comment>
<keyword evidence="12 16" id="KW-0560">Oxidoreductase</keyword>
<dbReference type="SUPFAM" id="SSF56176">
    <property type="entry name" value="FAD-binding/transporter-associated domain-like"/>
    <property type="match status" value="1"/>
</dbReference>
<keyword evidence="10 16" id="KW-0133">Cell shape</keyword>
<keyword evidence="13 16" id="KW-0131">Cell cycle</keyword>
<organism evidence="18 19">
    <name type="scientific">Candidatus Zambryskibacteria bacterium CG22_combo_CG10-13_8_21_14_all_42_17</name>
    <dbReference type="NCBI Taxonomy" id="1975118"/>
    <lineage>
        <taxon>Bacteria</taxon>
        <taxon>Candidatus Zambryskiibacteriota</taxon>
    </lineage>
</organism>
<dbReference type="HAMAP" id="MF_00037">
    <property type="entry name" value="MurB"/>
    <property type="match status" value="1"/>
</dbReference>
<evidence type="ECO:0000256" key="13">
    <source>
        <dbReference type="ARBA" id="ARBA00023306"/>
    </source>
</evidence>
<evidence type="ECO:0000313" key="19">
    <source>
        <dbReference type="Proteomes" id="UP000229794"/>
    </source>
</evidence>
<evidence type="ECO:0000256" key="6">
    <source>
        <dbReference type="ARBA" id="ARBA00022618"/>
    </source>
</evidence>
<evidence type="ECO:0000256" key="8">
    <source>
        <dbReference type="ARBA" id="ARBA00022827"/>
    </source>
</evidence>
<evidence type="ECO:0000256" key="12">
    <source>
        <dbReference type="ARBA" id="ARBA00023002"/>
    </source>
</evidence>
<dbReference type="EMBL" id="PCST01000019">
    <property type="protein sequence ID" value="PIP55721.1"/>
    <property type="molecule type" value="Genomic_DNA"/>
</dbReference>
<proteinExistence type="inferred from homology"/>
<dbReference type="GO" id="GO:0008762">
    <property type="term" value="F:UDP-N-acetylmuramate dehydrogenase activity"/>
    <property type="evidence" value="ECO:0007669"/>
    <property type="project" value="UniProtKB-UniRule"/>
</dbReference>
<comment type="subcellular location">
    <subcellularLocation>
        <location evidence="3 16">Cytoplasm</location>
    </subcellularLocation>
</comment>
<keyword evidence="8 16" id="KW-0274">FAD</keyword>
<comment type="caution">
    <text evidence="18">The sequence shown here is derived from an EMBL/GenBank/DDBJ whole genome shotgun (WGS) entry which is preliminary data.</text>
</comment>
<sequence length="301" mass="33631">MTPMLTLDNVKKNVPLAPYTTYKIGGQADYFFTAHNKSDLVKAVKQSKESKIPFFLLGSGANILIGDRGFRGLVIHNKAENFEFKDNLLIAESGALISDLIVASLSEDLSGLEHYVGIPSTVGGAIRQNLHFLAPDRMSTIFIESVVREGEILYGTREIRVKKDYFKFGYDDSVLHHNKGILVLEIIFELEHKDPKLIRAQMTENMRWRNEKQPQLSEFSSCGSVFKKIKDVGAGRLIDHCGLKGAKIGGAEISLKHANYIVNRGDATASDVRELIDLVQEKVFKETGYHLEPEIGFIGEF</sequence>
<name>A0A2H0BDL2_9BACT</name>
<keyword evidence="7 16" id="KW-0285">Flavoprotein</keyword>
<evidence type="ECO:0000256" key="16">
    <source>
        <dbReference type="HAMAP-Rule" id="MF_00037"/>
    </source>
</evidence>
<dbReference type="PANTHER" id="PTHR21071:SF4">
    <property type="entry name" value="UDP-N-ACETYLENOLPYRUVOYLGLUCOSAMINE REDUCTASE"/>
    <property type="match status" value="1"/>
</dbReference>
<dbReference type="InterPro" id="IPR006094">
    <property type="entry name" value="Oxid_FAD_bind_N"/>
</dbReference>
<dbReference type="NCBIfam" id="NF010480">
    <property type="entry name" value="PRK13905.1"/>
    <property type="match status" value="1"/>
</dbReference>
<dbReference type="GO" id="GO:0051301">
    <property type="term" value="P:cell division"/>
    <property type="evidence" value="ECO:0007669"/>
    <property type="project" value="UniProtKB-KW"/>
</dbReference>
<dbReference type="PANTHER" id="PTHR21071">
    <property type="entry name" value="UDP-N-ACETYLENOLPYRUVOYLGLUCOSAMINE REDUCTASE"/>
    <property type="match status" value="1"/>
</dbReference>
<evidence type="ECO:0000256" key="2">
    <source>
        <dbReference type="ARBA" id="ARBA00003921"/>
    </source>
</evidence>
<evidence type="ECO:0000256" key="15">
    <source>
        <dbReference type="ARBA" id="ARBA00048914"/>
    </source>
</evidence>
<dbReference type="InterPro" id="IPR003170">
    <property type="entry name" value="MurB"/>
</dbReference>
<dbReference type="Pfam" id="PF01565">
    <property type="entry name" value="FAD_binding_4"/>
    <property type="match status" value="1"/>
</dbReference>
<dbReference type="SUPFAM" id="SSF56194">
    <property type="entry name" value="Uridine diphospho-N-Acetylenolpyruvylglucosamine reductase, MurB, C-terminal domain"/>
    <property type="match status" value="1"/>
</dbReference>
<dbReference type="Pfam" id="PF02873">
    <property type="entry name" value="MurB_C"/>
    <property type="match status" value="1"/>
</dbReference>
<evidence type="ECO:0000256" key="5">
    <source>
        <dbReference type="ARBA" id="ARBA00022490"/>
    </source>
</evidence>
<keyword evidence="5 16" id="KW-0963">Cytoplasm</keyword>
<gene>
    <name evidence="16" type="primary">murB</name>
    <name evidence="18" type="ORF">COX06_01470</name>
</gene>
<dbReference type="GO" id="GO:0008360">
    <property type="term" value="P:regulation of cell shape"/>
    <property type="evidence" value="ECO:0007669"/>
    <property type="project" value="UniProtKB-KW"/>
</dbReference>
<keyword evidence="6 16" id="KW-0132">Cell division</keyword>
<evidence type="ECO:0000259" key="17">
    <source>
        <dbReference type="PROSITE" id="PS51387"/>
    </source>
</evidence>
<dbReference type="InterPro" id="IPR016169">
    <property type="entry name" value="FAD-bd_PCMH_sub2"/>
</dbReference>
<dbReference type="InterPro" id="IPR016166">
    <property type="entry name" value="FAD-bd_PCMH"/>
</dbReference>
<comment type="pathway">
    <text evidence="4 16">Cell wall biogenesis; peptidoglycan biosynthesis.</text>
</comment>
<dbReference type="AlphaFoldDB" id="A0A2H0BDL2"/>
<dbReference type="GO" id="GO:0071949">
    <property type="term" value="F:FAD binding"/>
    <property type="evidence" value="ECO:0007669"/>
    <property type="project" value="InterPro"/>
</dbReference>
<feature type="active site" description="Proton donor" evidence="16">
    <location>
        <position position="224"/>
    </location>
</feature>
<protein>
    <recommendedName>
        <fullName evidence="16">UDP-N-acetylenolpyruvoylglucosamine reductase</fullName>
        <ecNumber evidence="16">1.3.1.98</ecNumber>
    </recommendedName>
    <alternativeName>
        <fullName evidence="16">UDP-N-acetylmuramate dehydrogenase</fullName>
    </alternativeName>
</protein>
<evidence type="ECO:0000256" key="9">
    <source>
        <dbReference type="ARBA" id="ARBA00022857"/>
    </source>
</evidence>
<evidence type="ECO:0000256" key="3">
    <source>
        <dbReference type="ARBA" id="ARBA00004496"/>
    </source>
</evidence>
<dbReference type="InterPro" id="IPR016167">
    <property type="entry name" value="FAD-bd_PCMH_sub1"/>
</dbReference>
<keyword evidence="14 16" id="KW-0961">Cell wall biogenesis/degradation</keyword>
<dbReference type="EC" id="1.3.1.98" evidence="16"/>
<accession>A0A2H0BDL2</accession>
<dbReference type="InterPro" id="IPR036318">
    <property type="entry name" value="FAD-bd_PCMH-like_sf"/>
</dbReference>
<evidence type="ECO:0000256" key="1">
    <source>
        <dbReference type="ARBA" id="ARBA00001974"/>
    </source>
</evidence>
<dbReference type="GO" id="GO:0071555">
    <property type="term" value="P:cell wall organization"/>
    <property type="evidence" value="ECO:0007669"/>
    <property type="project" value="UniProtKB-KW"/>
</dbReference>
<comment type="caution">
    <text evidence="16">Lacks conserved residue(s) required for the propagation of feature annotation.</text>
</comment>
<keyword evidence="11 16" id="KW-0573">Peptidoglycan synthesis</keyword>
<keyword evidence="9 16" id="KW-0521">NADP</keyword>
<comment type="catalytic activity">
    <reaction evidence="15 16">
        <text>UDP-N-acetyl-alpha-D-muramate + NADP(+) = UDP-N-acetyl-3-O-(1-carboxyvinyl)-alpha-D-glucosamine + NADPH + H(+)</text>
        <dbReference type="Rhea" id="RHEA:12248"/>
        <dbReference type="ChEBI" id="CHEBI:15378"/>
        <dbReference type="ChEBI" id="CHEBI:57783"/>
        <dbReference type="ChEBI" id="CHEBI:58349"/>
        <dbReference type="ChEBI" id="CHEBI:68483"/>
        <dbReference type="ChEBI" id="CHEBI:70757"/>
        <dbReference type="EC" id="1.3.1.98"/>
    </reaction>
</comment>
<dbReference type="Proteomes" id="UP000229794">
    <property type="component" value="Unassembled WGS sequence"/>
</dbReference>
<reference evidence="18 19" key="1">
    <citation type="submission" date="2017-09" db="EMBL/GenBank/DDBJ databases">
        <title>Depth-based differentiation of microbial function through sediment-hosted aquifers and enrichment of novel symbionts in the deep terrestrial subsurface.</title>
        <authorList>
            <person name="Probst A.J."/>
            <person name="Ladd B."/>
            <person name="Jarett J.K."/>
            <person name="Geller-Mcgrath D.E."/>
            <person name="Sieber C.M."/>
            <person name="Emerson J.B."/>
            <person name="Anantharaman K."/>
            <person name="Thomas B.C."/>
            <person name="Malmstrom R."/>
            <person name="Stieglmeier M."/>
            <person name="Klingl A."/>
            <person name="Woyke T."/>
            <person name="Ryan C.M."/>
            <person name="Banfield J.F."/>
        </authorList>
    </citation>
    <scope>NUCLEOTIDE SEQUENCE [LARGE SCALE GENOMIC DNA]</scope>
    <source>
        <strain evidence="18">CG22_combo_CG10-13_8_21_14_all_42_17</strain>
    </source>
</reference>
<dbReference type="Gene3D" id="3.30.465.10">
    <property type="match status" value="1"/>
</dbReference>
<dbReference type="InterPro" id="IPR036635">
    <property type="entry name" value="MurB_C_sf"/>
</dbReference>
<dbReference type="NCBIfam" id="TIGR00179">
    <property type="entry name" value="murB"/>
    <property type="match status" value="1"/>
</dbReference>
<dbReference type="InterPro" id="IPR011601">
    <property type="entry name" value="MurB_C"/>
</dbReference>
<evidence type="ECO:0000256" key="11">
    <source>
        <dbReference type="ARBA" id="ARBA00022984"/>
    </source>
</evidence>
<feature type="domain" description="FAD-binding PCMH-type" evidence="17">
    <location>
        <begin position="24"/>
        <end position="193"/>
    </location>
</feature>
<comment type="function">
    <text evidence="2 16">Cell wall formation.</text>
</comment>